<dbReference type="PANTHER" id="PTHR45632:SF3">
    <property type="entry name" value="KELCH-LIKE PROTEIN 32"/>
    <property type="match status" value="1"/>
</dbReference>
<reference evidence="4" key="1">
    <citation type="journal article" date="2020" name="bioRxiv">
        <title>Chromosome-level reference genome of the European wasp spider Argiope bruennichi: a resource for studies on range expansion and evolutionary adaptation.</title>
        <authorList>
            <person name="Sheffer M.M."/>
            <person name="Hoppe A."/>
            <person name="Krehenwinkel H."/>
            <person name="Uhl G."/>
            <person name="Kuss A.W."/>
            <person name="Jensen L."/>
            <person name="Jensen C."/>
            <person name="Gillespie R.G."/>
            <person name="Hoff K.J."/>
            <person name="Prost S."/>
        </authorList>
    </citation>
    <scope>NUCLEOTIDE SEQUENCE</scope>
</reference>
<evidence type="ECO:0000313" key="4">
    <source>
        <dbReference type="EMBL" id="KAF8792322.1"/>
    </source>
</evidence>
<organism evidence="4 5">
    <name type="scientific">Argiope bruennichi</name>
    <name type="common">Wasp spider</name>
    <name type="synonym">Aranea bruennichi</name>
    <dbReference type="NCBI Taxonomy" id="94029"/>
    <lineage>
        <taxon>Eukaryota</taxon>
        <taxon>Metazoa</taxon>
        <taxon>Ecdysozoa</taxon>
        <taxon>Arthropoda</taxon>
        <taxon>Chelicerata</taxon>
        <taxon>Arachnida</taxon>
        <taxon>Araneae</taxon>
        <taxon>Araneomorphae</taxon>
        <taxon>Entelegynae</taxon>
        <taxon>Araneoidea</taxon>
        <taxon>Araneidae</taxon>
        <taxon>Argiope</taxon>
    </lineage>
</organism>
<keyword evidence="2" id="KW-0677">Repeat</keyword>
<protein>
    <submittedName>
        <fullName evidence="4">Beta-scruin like protein</fullName>
    </submittedName>
</protein>
<dbReference type="InterPro" id="IPR015915">
    <property type="entry name" value="Kelch-typ_b-propeller"/>
</dbReference>
<keyword evidence="1" id="KW-0880">Kelch repeat</keyword>
<dbReference type="SUPFAM" id="SSF50965">
    <property type="entry name" value="Galactose oxidase, central domain"/>
    <property type="match status" value="1"/>
</dbReference>
<feature type="region of interest" description="Disordered" evidence="3">
    <location>
        <begin position="560"/>
        <end position="580"/>
    </location>
</feature>
<evidence type="ECO:0000313" key="5">
    <source>
        <dbReference type="Proteomes" id="UP000807504"/>
    </source>
</evidence>
<feature type="region of interest" description="Disordered" evidence="3">
    <location>
        <begin position="479"/>
        <end position="529"/>
    </location>
</feature>
<feature type="compositionally biased region" description="Basic and acidic residues" evidence="3">
    <location>
        <begin position="480"/>
        <end position="493"/>
    </location>
</feature>
<evidence type="ECO:0000256" key="2">
    <source>
        <dbReference type="ARBA" id="ARBA00022737"/>
    </source>
</evidence>
<dbReference type="SUPFAM" id="SSF117281">
    <property type="entry name" value="Kelch motif"/>
    <property type="match status" value="1"/>
</dbReference>
<name>A0A8T0FP32_ARGBR</name>
<evidence type="ECO:0000256" key="1">
    <source>
        <dbReference type="ARBA" id="ARBA00022441"/>
    </source>
</evidence>
<dbReference type="Gene3D" id="2.120.10.80">
    <property type="entry name" value="Kelch-type beta propeller"/>
    <property type="match status" value="2"/>
</dbReference>
<dbReference type="EMBL" id="JABXBU010000003">
    <property type="protein sequence ID" value="KAF8792322.1"/>
    <property type="molecule type" value="Genomic_DNA"/>
</dbReference>
<keyword evidence="5" id="KW-1185">Reference proteome</keyword>
<dbReference type="SMART" id="SM00612">
    <property type="entry name" value="Kelch"/>
    <property type="match status" value="5"/>
</dbReference>
<accession>A0A8T0FP32</accession>
<gene>
    <name evidence="4" type="ORF">HNY73_003933</name>
</gene>
<dbReference type="AlphaFoldDB" id="A0A8T0FP32"/>
<reference evidence="4" key="2">
    <citation type="submission" date="2020-06" db="EMBL/GenBank/DDBJ databases">
        <authorList>
            <person name="Sheffer M."/>
        </authorList>
    </citation>
    <scope>NUCLEOTIDE SEQUENCE</scope>
</reference>
<dbReference type="Pfam" id="PF10249">
    <property type="entry name" value="NDUFB10"/>
    <property type="match status" value="1"/>
</dbReference>
<sequence>MRTLNKLPIELGTIIKVDNVDASSSSDFTSQSDLAAEWKSTTEIKKETKSYSRLPREFDPNLGLLPYLPPLEAPYQTKMNQAWNIAPYFLDILPQSSCCDLNDCILLLGGLNPFKPDDFVLSSSIFEFHMSSQTWRYYGSMMEPRCCHASCFDGSYLYVTGGYSALKRKDGEMVAIPSTDRLDIRTTLWRRCADMKTARASHAMVAVGKYLYVFGGRNSFGSITASVEMYDTEEDFWVEITRLPRPTMGLSATCVNNDIWILGGITEDKGKIVISDVYSFIPSNKSWQVQTPLPGPHAFASCVSSGNAIWVVAGSHSSETELVSCSCIWHLKLRSRQVKWKMAASLSTPLHSSCTVLCGKDLYVFGGIQSKEKKVMDTVEIFNIESGILRRGVNLPAAITGSSAIFLDQTISGTKVKKRVKSLICRNELAPKLDKLIQTHILPFIGPTTSEEHQEKFHSKLENISETRAKSSENVLHSTLQKEHTMDQKHTDYEEQSSDSYSDVHESDVSKSSEEESPKFQAQDMYSSEQPGQLTAKVHLYVNKDSSLSCENKDESANHYLRRTAMRRSSSTDKSSDDYSDMRSELYRRNFQVKQMSTKNHECSQNITDFHRNLYVTTLEVPMDGKETCRKYHLNDLQPMKTEMVLENRKWKPIEICFSDSSSDTSWRASQPWQIKQVWEHCPGEFLVMEGERNGFERFCNKVINVFDGPVTWFRETVVLPNQKQYPYYHRVYPRVPTIDECYEKDAPCMYEANEQFKRDMKVDAAIVDILRKRKLECVRYEGHERHEKCKQIFDEYAEAELNYFIKYLLCVRDNIMVIDMQLCQENVSRKKS</sequence>
<proteinExistence type="predicted"/>
<dbReference type="PANTHER" id="PTHR45632">
    <property type="entry name" value="LD33804P"/>
    <property type="match status" value="1"/>
</dbReference>
<comment type="caution">
    <text evidence="4">The sequence shown here is derived from an EMBL/GenBank/DDBJ whole genome shotgun (WGS) entry which is preliminary data.</text>
</comment>
<dbReference type="InterPro" id="IPR006652">
    <property type="entry name" value="Kelch_1"/>
</dbReference>
<feature type="compositionally biased region" description="Basic and acidic residues" evidence="3">
    <location>
        <begin position="502"/>
        <end position="518"/>
    </location>
</feature>
<dbReference type="InterPro" id="IPR011043">
    <property type="entry name" value="Gal_Oxase/kelch_b-propeller"/>
</dbReference>
<feature type="compositionally biased region" description="Basic and acidic residues" evidence="3">
    <location>
        <begin position="570"/>
        <end position="580"/>
    </location>
</feature>
<evidence type="ECO:0000256" key="3">
    <source>
        <dbReference type="SAM" id="MobiDB-lite"/>
    </source>
</evidence>
<dbReference type="Proteomes" id="UP000807504">
    <property type="component" value="Unassembled WGS sequence"/>
</dbReference>
<dbReference type="InterPro" id="IPR019377">
    <property type="entry name" value="NADH_UbQ_OxRdtase_su10"/>
</dbReference>
<dbReference type="Pfam" id="PF24681">
    <property type="entry name" value="Kelch_KLHDC2_KLHL20_DRC7"/>
    <property type="match status" value="1"/>
</dbReference>